<dbReference type="EC" id="2.4.-.-" evidence="3"/>
<comment type="caution">
    <text evidence="3">The sequence shown here is derived from an EMBL/GenBank/DDBJ whole genome shotgun (WGS) entry which is preliminary data.</text>
</comment>
<organism evidence="3 4">
    <name type="scientific">Saccharopolyspora ipomoeae</name>
    <dbReference type="NCBI Taxonomy" id="3042027"/>
    <lineage>
        <taxon>Bacteria</taxon>
        <taxon>Bacillati</taxon>
        <taxon>Actinomycetota</taxon>
        <taxon>Actinomycetes</taxon>
        <taxon>Pseudonocardiales</taxon>
        <taxon>Pseudonocardiaceae</taxon>
        <taxon>Saccharopolyspora</taxon>
    </lineage>
</organism>
<sequence length="318" mass="35037">MHLSMVVPCFNEEHGVQRLHDALVAALSGATRDYEVILVDDGSTDRTLDEARRLNEHDPRFRYVSLSRNFGKESAMLCGLRHARGDRVALLDADLQHPPALLPRMLVLLDTGYDQVVARRSRSGDRPWRTALSRTYYRLARRFLDVRLQDGAGDFRVLSRRAVDALLLLPEQHRFSKGLFAWIGFDTGCVTYRNVPREIGASRWRPSALVDHGVDGLTSFNDHPLRPALYLGPLAFAFGGVAAAIVDGPQRWAAALLGSAGIEVFLLGVLGEYVGRTCAEVRQRPHYLVKESSPAPVDLRAAELVPGSGLVPGPGLVS</sequence>
<dbReference type="SUPFAM" id="SSF53448">
    <property type="entry name" value="Nucleotide-diphospho-sugar transferases"/>
    <property type="match status" value="1"/>
</dbReference>
<comment type="similarity">
    <text evidence="1">Belongs to the glycosyltransferase 2 family.</text>
</comment>
<feature type="domain" description="Glycosyltransferase 2-like" evidence="2">
    <location>
        <begin position="4"/>
        <end position="166"/>
    </location>
</feature>
<dbReference type="PANTHER" id="PTHR48090:SF8">
    <property type="entry name" value="GLYCOSYLTRANSFERASE CSBB-RELATED"/>
    <property type="match status" value="1"/>
</dbReference>
<dbReference type="Proteomes" id="UP001237595">
    <property type="component" value="Unassembled WGS sequence"/>
</dbReference>
<evidence type="ECO:0000259" key="2">
    <source>
        <dbReference type="Pfam" id="PF00535"/>
    </source>
</evidence>
<dbReference type="PANTHER" id="PTHR48090">
    <property type="entry name" value="UNDECAPRENYL-PHOSPHATE 4-DEOXY-4-FORMAMIDO-L-ARABINOSE TRANSFERASE-RELATED"/>
    <property type="match status" value="1"/>
</dbReference>
<name>A0ABT6PN16_9PSEU</name>
<keyword evidence="3" id="KW-0328">Glycosyltransferase</keyword>
<dbReference type="EMBL" id="JASAOF010000005">
    <property type="protein sequence ID" value="MDI2029403.1"/>
    <property type="molecule type" value="Genomic_DNA"/>
</dbReference>
<proteinExistence type="inferred from homology"/>
<evidence type="ECO:0000313" key="4">
    <source>
        <dbReference type="Proteomes" id="UP001237595"/>
    </source>
</evidence>
<keyword evidence="3" id="KW-0808">Transferase</keyword>
<dbReference type="CDD" id="cd04187">
    <property type="entry name" value="DPM1_like_bac"/>
    <property type="match status" value="1"/>
</dbReference>
<gene>
    <name evidence="3" type="ORF">QFW96_12310</name>
</gene>
<dbReference type="Pfam" id="PF00535">
    <property type="entry name" value="Glycos_transf_2"/>
    <property type="match status" value="1"/>
</dbReference>
<reference evidence="3 4" key="1">
    <citation type="submission" date="2023-04" db="EMBL/GenBank/DDBJ databases">
        <title>Draft genome sequence of Saccharopolyspora sp. TS4A08 isolated from sweet potato rhizospheric soil.</title>
        <authorList>
            <person name="Suksaard P."/>
            <person name="Duangmal K."/>
        </authorList>
    </citation>
    <scope>NUCLEOTIDE SEQUENCE [LARGE SCALE GENOMIC DNA]</scope>
    <source>
        <strain evidence="3 4">TS4A08</strain>
    </source>
</reference>
<dbReference type="RefSeq" id="WP_281455721.1">
    <property type="nucleotide sequence ID" value="NZ_JASAOF010000005.1"/>
</dbReference>
<accession>A0ABT6PN16</accession>
<dbReference type="GO" id="GO:0016757">
    <property type="term" value="F:glycosyltransferase activity"/>
    <property type="evidence" value="ECO:0007669"/>
    <property type="project" value="UniProtKB-KW"/>
</dbReference>
<keyword evidence="4" id="KW-1185">Reference proteome</keyword>
<dbReference type="InterPro" id="IPR029044">
    <property type="entry name" value="Nucleotide-diphossugar_trans"/>
</dbReference>
<evidence type="ECO:0000256" key="1">
    <source>
        <dbReference type="ARBA" id="ARBA00006739"/>
    </source>
</evidence>
<dbReference type="InterPro" id="IPR050256">
    <property type="entry name" value="Glycosyltransferase_2"/>
</dbReference>
<dbReference type="InterPro" id="IPR001173">
    <property type="entry name" value="Glyco_trans_2-like"/>
</dbReference>
<protein>
    <submittedName>
        <fullName evidence="3">Glycosyltransferase family 2 protein</fullName>
        <ecNumber evidence="3">2.4.-.-</ecNumber>
    </submittedName>
</protein>
<dbReference type="Gene3D" id="3.90.550.10">
    <property type="entry name" value="Spore Coat Polysaccharide Biosynthesis Protein SpsA, Chain A"/>
    <property type="match status" value="1"/>
</dbReference>
<evidence type="ECO:0000313" key="3">
    <source>
        <dbReference type="EMBL" id="MDI2029403.1"/>
    </source>
</evidence>